<dbReference type="InterPro" id="IPR036390">
    <property type="entry name" value="WH_DNA-bd_sf"/>
</dbReference>
<evidence type="ECO:0000256" key="1">
    <source>
        <dbReference type="ARBA" id="ARBA00007319"/>
    </source>
</evidence>
<accession>A0A6U2XA54</accession>
<dbReference type="PANTHER" id="PTHR10804">
    <property type="entry name" value="PROTEASE FAMILY M24 METHIONYL AMINOPEPTIDASE, AMINOPEPTIDASE P"/>
    <property type="match status" value="1"/>
</dbReference>
<keyword evidence="3" id="KW-0732">Signal</keyword>
<dbReference type="InterPro" id="IPR036005">
    <property type="entry name" value="Creatinase/aminopeptidase-like"/>
</dbReference>
<dbReference type="SUPFAM" id="SSF55920">
    <property type="entry name" value="Creatinase/aminopeptidase"/>
    <property type="match status" value="1"/>
</dbReference>
<feature type="region of interest" description="Disordered" evidence="2">
    <location>
        <begin position="153"/>
        <end position="188"/>
    </location>
</feature>
<dbReference type="FunFam" id="1.10.10.10:FF:000029">
    <property type="entry name" value="Proliferation-associated 2G4, a"/>
    <property type="match status" value="1"/>
</dbReference>
<dbReference type="Pfam" id="PF00557">
    <property type="entry name" value="Peptidase_M24"/>
    <property type="match status" value="1"/>
</dbReference>
<feature type="chain" id="PRO_5035676991" description="Peptidase M24 domain-containing protein" evidence="3">
    <location>
        <begin position="21"/>
        <end position="561"/>
    </location>
</feature>
<evidence type="ECO:0000256" key="2">
    <source>
        <dbReference type="SAM" id="MobiDB-lite"/>
    </source>
</evidence>
<feature type="compositionally biased region" description="Acidic residues" evidence="2">
    <location>
        <begin position="168"/>
        <end position="183"/>
    </location>
</feature>
<evidence type="ECO:0000256" key="3">
    <source>
        <dbReference type="SAM" id="SignalP"/>
    </source>
</evidence>
<dbReference type="EMBL" id="HBHT01002241">
    <property type="protein sequence ID" value="CAD9942543.1"/>
    <property type="molecule type" value="Transcribed_RNA"/>
</dbReference>
<proteinExistence type="inferred from homology"/>
<dbReference type="Gene3D" id="3.90.230.10">
    <property type="entry name" value="Creatinase/methionine aminopeptidase superfamily"/>
    <property type="match status" value="1"/>
</dbReference>
<dbReference type="Gene3D" id="1.10.10.10">
    <property type="entry name" value="Winged helix-like DNA-binding domain superfamily/Winged helix DNA-binding domain"/>
    <property type="match status" value="1"/>
</dbReference>
<organism evidence="5">
    <name type="scientific">Entomoneis paludosa</name>
    <dbReference type="NCBI Taxonomy" id="265537"/>
    <lineage>
        <taxon>Eukaryota</taxon>
        <taxon>Sar</taxon>
        <taxon>Stramenopiles</taxon>
        <taxon>Ochrophyta</taxon>
        <taxon>Bacillariophyta</taxon>
        <taxon>Bacillariophyceae</taxon>
        <taxon>Bacillariophycidae</taxon>
        <taxon>Entomoneidaceae</taxon>
        <taxon>Entomoneis</taxon>
    </lineage>
</organism>
<dbReference type="InterPro" id="IPR047113">
    <property type="entry name" value="PA2G4/ARX1"/>
</dbReference>
<reference evidence="5" key="1">
    <citation type="submission" date="2021-01" db="EMBL/GenBank/DDBJ databases">
        <authorList>
            <person name="Corre E."/>
            <person name="Pelletier E."/>
            <person name="Niang G."/>
            <person name="Scheremetjew M."/>
            <person name="Finn R."/>
            <person name="Kale V."/>
            <person name="Holt S."/>
            <person name="Cochrane G."/>
            <person name="Meng A."/>
            <person name="Brown T."/>
            <person name="Cohen L."/>
        </authorList>
    </citation>
    <scope>NUCLEOTIDE SEQUENCE</scope>
    <source>
        <strain evidence="5">CCMP125</strain>
    </source>
</reference>
<feature type="compositionally biased region" description="Low complexity" evidence="2">
    <location>
        <begin position="153"/>
        <end position="167"/>
    </location>
</feature>
<evidence type="ECO:0000259" key="4">
    <source>
        <dbReference type="Pfam" id="PF00557"/>
    </source>
</evidence>
<dbReference type="SUPFAM" id="SSF46785">
    <property type="entry name" value="Winged helix' DNA-binding domain"/>
    <property type="match status" value="1"/>
</dbReference>
<sequence>MIKSTASLLALCCLLTPIAGFSLLSTSGGLSSSTATALFSTPSSEERQKELLAQEAMNAANLKESAQRMKSMKPQDIEEMLKEMDNMPAAQLEQLKSMGMDPEIMKSTMNMMKDNPEMIGKMGEVMENMTPEELMEQSRIAQQNFGFMAQPDTTTAASTSTVTPITAEVEEEEEEEEEGEEVTDLSNSDVCTKYQEAAKIVNLALTGLVGQIKAGAKVLDLCEFGHTVIHNAAQKLFTKKVNGQAIERGVAFPVCVSVNDVVCNYSPLSSEERDPLKAGDVVKIDLGCHIDGYISVAAHTVVVPDEDGSVKVEPEMGNVAVCAYNAMLIAAKAIAAGAKNNDVTLAVERVANAYDVKPITSARMHQMKRYVLDGIKEIALKAPTTEEIERGEQLAECEFEQNEVYAVDVAMSTGDGNARPQDLRITVFKRNVETQYLLKMKAARSLLGEVDKKFPTLPFSLRHLEDVRQARLGLNECIQHGLLQPYPCLHDHSGLVAHFKCTVLLLPSGTAKITGLDLPSYFTTDKTPDEETANVLKQLDEEAAKKAARKAAKKNKKKKKN</sequence>
<feature type="domain" description="Peptidase M24" evidence="4">
    <location>
        <begin position="193"/>
        <end position="365"/>
    </location>
</feature>
<comment type="similarity">
    <text evidence="1">Belongs to the peptidase M24 family.</text>
</comment>
<dbReference type="PANTHER" id="PTHR10804:SF11">
    <property type="entry name" value="PROLIFERATION-ASSOCIATED PROTEIN 2G4"/>
    <property type="match status" value="1"/>
</dbReference>
<protein>
    <recommendedName>
        <fullName evidence="4">Peptidase M24 domain-containing protein</fullName>
    </recommendedName>
</protein>
<evidence type="ECO:0000313" key="5">
    <source>
        <dbReference type="EMBL" id="CAD9942543.1"/>
    </source>
</evidence>
<dbReference type="InterPro" id="IPR000994">
    <property type="entry name" value="Pept_M24"/>
</dbReference>
<dbReference type="InterPro" id="IPR036388">
    <property type="entry name" value="WH-like_DNA-bd_sf"/>
</dbReference>
<dbReference type="EMBL" id="HBHT01002242">
    <property type="protein sequence ID" value="CAD9942546.1"/>
    <property type="molecule type" value="Transcribed_RNA"/>
</dbReference>
<gene>
    <name evidence="5" type="ORF">APAL1065_LOCUS1475</name>
    <name evidence="6" type="ORF">APAL1065_LOCUS1476</name>
</gene>
<dbReference type="AlphaFoldDB" id="A0A6U2XA54"/>
<feature type="signal peptide" evidence="3">
    <location>
        <begin position="1"/>
        <end position="20"/>
    </location>
</feature>
<evidence type="ECO:0000313" key="6">
    <source>
        <dbReference type="EMBL" id="CAD9942546.1"/>
    </source>
</evidence>
<name>A0A6U2XA54_9STRA</name>
<dbReference type="CDD" id="cd01089">
    <property type="entry name" value="PA2G4-like"/>
    <property type="match status" value="1"/>
</dbReference>